<accession>A0A8S5NW25</accession>
<name>A0A8S5NW25_9CAUD</name>
<protein>
    <submittedName>
        <fullName evidence="1">Uncharacterized protein</fullName>
    </submittedName>
</protein>
<proteinExistence type="predicted"/>
<reference evidence="1" key="1">
    <citation type="journal article" date="2021" name="Proc. Natl. Acad. Sci. U.S.A.">
        <title>A Catalog of Tens of Thousands of Viruses from Human Metagenomes Reveals Hidden Associations with Chronic Diseases.</title>
        <authorList>
            <person name="Tisza M.J."/>
            <person name="Buck C.B."/>
        </authorList>
    </citation>
    <scope>NUCLEOTIDE SEQUENCE</scope>
    <source>
        <strain evidence="1">CtOba29</strain>
    </source>
</reference>
<organism evidence="1">
    <name type="scientific">Siphoviridae sp. ctOba29</name>
    <dbReference type="NCBI Taxonomy" id="2825480"/>
    <lineage>
        <taxon>Viruses</taxon>
        <taxon>Duplodnaviria</taxon>
        <taxon>Heunggongvirae</taxon>
        <taxon>Uroviricota</taxon>
        <taxon>Caudoviricetes</taxon>
    </lineage>
</organism>
<dbReference type="EMBL" id="BK015271">
    <property type="protein sequence ID" value="DAD98937.1"/>
    <property type="molecule type" value="Genomic_DNA"/>
</dbReference>
<evidence type="ECO:0000313" key="1">
    <source>
        <dbReference type="EMBL" id="DAD98937.1"/>
    </source>
</evidence>
<sequence>MKTQNSLSNYRVIKLTILDISLHIFASVLNRRSDYPKLDCPTAQNRAAMLQGSHLKCAP</sequence>